<dbReference type="PANTHER" id="PTHR24346">
    <property type="entry name" value="MAP/MICROTUBULE AFFINITY-REGULATING KINASE"/>
    <property type="match status" value="1"/>
</dbReference>
<dbReference type="FunFam" id="1.10.510.10:FF:000549">
    <property type="entry name" value="Protein serine/threonine kinase (Ran1), putative"/>
    <property type="match status" value="1"/>
</dbReference>
<dbReference type="SUPFAM" id="SSF56112">
    <property type="entry name" value="Protein kinase-like (PK-like)"/>
    <property type="match status" value="1"/>
</dbReference>
<dbReference type="GO" id="GO:0035556">
    <property type="term" value="P:intracellular signal transduction"/>
    <property type="evidence" value="ECO:0007669"/>
    <property type="project" value="TreeGrafter"/>
</dbReference>
<keyword evidence="7" id="KW-0808">Transferase</keyword>
<comment type="similarity">
    <text evidence="4">Belongs to the protein kinase superfamily.</text>
</comment>
<evidence type="ECO:0000313" key="8">
    <source>
        <dbReference type="Proteomes" id="UP000799750"/>
    </source>
</evidence>
<evidence type="ECO:0000259" key="6">
    <source>
        <dbReference type="PROSITE" id="PS50011"/>
    </source>
</evidence>
<sequence length="435" mass="47599">MLPTPPASPTLNGFCAPEERLGQILAGRLQLTGILGVGAYGVVYTAVDIHTNIPYAVKALNKLGLEPRQRKFQQREIQLHHQASAHPNVVSLVKIMDSPDCTYVVIEYCPEGDLFSNITERGKYIGNDALAKRAFLQILDAVEYCHSIGIYHRDLKPENILVTDQGMTVKLADFGLATADHFTSDFGCGSTFYMSPECQTSSPKAYSCYASAPNDVWSLGVILVNLTCGRNPWKRASFEDTTFRAYMKDPKFLRSILPLSAELDSVLKRIFEYNPAKRITIPELRQLILNCPRFTTRSAAPAPLPSPPFKPVDYSRDAAFNGIYQAQTAPPVMLPAPLYAPSHLELPYTQHSTSSGSSDSDNDSVFSSSSSVSSASSTSSFTHVPAAPKGASRGIQSSYVSPPPTAWYNPFLQAANLVKHVSFQPPMMAAPVHVY</sequence>
<keyword evidence="8" id="KW-1185">Reference proteome</keyword>
<proteinExistence type="inferred from homology"/>
<evidence type="ECO:0000256" key="1">
    <source>
        <dbReference type="ARBA" id="ARBA00022741"/>
    </source>
</evidence>
<feature type="compositionally biased region" description="Low complexity" evidence="5">
    <location>
        <begin position="352"/>
        <end position="382"/>
    </location>
</feature>
<protein>
    <submittedName>
        <fullName evidence="7">Pkinase-domain-containing protein</fullName>
    </submittedName>
</protein>
<dbReference type="Pfam" id="PF00069">
    <property type="entry name" value="Pkinase"/>
    <property type="match status" value="1"/>
</dbReference>
<dbReference type="GO" id="GO:0005524">
    <property type="term" value="F:ATP binding"/>
    <property type="evidence" value="ECO:0007669"/>
    <property type="project" value="UniProtKB-UniRule"/>
</dbReference>
<dbReference type="SMART" id="SM00220">
    <property type="entry name" value="S_TKc"/>
    <property type="match status" value="1"/>
</dbReference>
<evidence type="ECO:0000256" key="5">
    <source>
        <dbReference type="SAM" id="MobiDB-lite"/>
    </source>
</evidence>
<dbReference type="EMBL" id="MU004183">
    <property type="protein sequence ID" value="KAF2500470.1"/>
    <property type="molecule type" value="Genomic_DNA"/>
</dbReference>
<dbReference type="GO" id="GO:0004674">
    <property type="term" value="F:protein serine/threonine kinase activity"/>
    <property type="evidence" value="ECO:0007669"/>
    <property type="project" value="UniProtKB-KW"/>
</dbReference>
<organism evidence="7 8">
    <name type="scientific">Lophium mytilinum</name>
    <dbReference type="NCBI Taxonomy" id="390894"/>
    <lineage>
        <taxon>Eukaryota</taxon>
        <taxon>Fungi</taxon>
        <taxon>Dikarya</taxon>
        <taxon>Ascomycota</taxon>
        <taxon>Pezizomycotina</taxon>
        <taxon>Dothideomycetes</taxon>
        <taxon>Pleosporomycetidae</taxon>
        <taxon>Mytilinidiales</taxon>
        <taxon>Mytilinidiaceae</taxon>
        <taxon>Lophium</taxon>
    </lineage>
</organism>
<dbReference type="CDD" id="cd13993">
    <property type="entry name" value="STKc_Pat1_like"/>
    <property type="match status" value="1"/>
</dbReference>
<keyword evidence="2 3" id="KW-0067">ATP-binding</keyword>
<feature type="region of interest" description="Disordered" evidence="5">
    <location>
        <begin position="349"/>
        <end position="395"/>
    </location>
</feature>
<dbReference type="Gene3D" id="1.10.510.10">
    <property type="entry name" value="Transferase(Phosphotransferase) domain 1"/>
    <property type="match status" value="1"/>
</dbReference>
<dbReference type="InterPro" id="IPR011009">
    <property type="entry name" value="Kinase-like_dom_sf"/>
</dbReference>
<dbReference type="AlphaFoldDB" id="A0A6A6R9J5"/>
<dbReference type="GO" id="GO:0005737">
    <property type="term" value="C:cytoplasm"/>
    <property type="evidence" value="ECO:0007669"/>
    <property type="project" value="TreeGrafter"/>
</dbReference>
<dbReference type="PROSITE" id="PS00107">
    <property type="entry name" value="PROTEIN_KINASE_ATP"/>
    <property type="match status" value="1"/>
</dbReference>
<dbReference type="PROSITE" id="PS00108">
    <property type="entry name" value="PROTEIN_KINASE_ST"/>
    <property type="match status" value="1"/>
</dbReference>
<keyword evidence="1 3" id="KW-0547">Nucleotide-binding</keyword>
<evidence type="ECO:0000256" key="4">
    <source>
        <dbReference type="RuleBase" id="RU000304"/>
    </source>
</evidence>
<gene>
    <name evidence="7" type="ORF">BU16DRAFT_247554</name>
</gene>
<evidence type="ECO:0000256" key="3">
    <source>
        <dbReference type="PROSITE-ProRule" id="PRU10141"/>
    </source>
</evidence>
<accession>A0A6A6R9J5</accession>
<dbReference type="InterPro" id="IPR008271">
    <property type="entry name" value="Ser/Thr_kinase_AS"/>
</dbReference>
<reference evidence="7" key="1">
    <citation type="journal article" date="2020" name="Stud. Mycol.">
        <title>101 Dothideomycetes genomes: a test case for predicting lifestyles and emergence of pathogens.</title>
        <authorList>
            <person name="Haridas S."/>
            <person name="Albert R."/>
            <person name="Binder M."/>
            <person name="Bloem J."/>
            <person name="Labutti K."/>
            <person name="Salamov A."/>
            <person name="Andreopoulos B."/>
            <person name="Baker S."/>
            <person name="Barry K."/>
            <person name="Bills G."/>
            <person name="Bluhm B."/>
            <person name="Cannon C."/>
            <person name="Castanera R."/>
            <person name="Culley D."/>
            <person name="Daum C."/>
            <person name="Ezra D."/>
            <person name="Gonzalez J."/>
            <person name="Henrissat B."/>
            <person name="Kuo A."/>
            <person name="Liang C."/>
            <person name="Lipzen A."/>
            <person name="Lutzoni F."/>
            <person name="Magnuson J."/>
            <person name="Mondo S."/>
            <person name="Nolan M."/>
            <person name="Ohm R."/>
            <person name="Pangilinan J."/>
            <person name="Park H.-J."/>
            <person name="Ramirez L."/>
            <person name="Alfaro M."/>
            <person name="Sun H."/>
            <person name="Tritt A."/>
            <person name="Yoshinaga Y."/>
            <person name="Zwiers L.-H."/>
            <person name="Turgeon B."/>
            <person name="Goodwin S."/>
            <person name="Spatafora J."/>
            <person name="Crous P."/>
            <person name="Grigoriev I."/>
        </authorList>
    </citation>
    <scope>NUCLEOTIDE SEQUENCE</scope>
    <source>
        <strain evidence="7">CBS 269.34</strain>
    </source>
</reference>
<dbReference type="PROSITE" id="PS50011">
    <property type="entry name" value="PROTEIN_KINASE_DOM"/>
    <property type="match status" value="1"/>
</dbReference>
<dbReference type="PANTHER" id="PTHR24346:SF30">
    <property type="entry name" value="MATERNAL EMBRYONIC LEUCINE ZIPPER KINASE"/>
    <property type="match status" value="1"/>
</dbReference>
<feature type="domain" description="Protein kinase" evidence="6">
    <location>
        <begin position="29"/>
        <end position="294"/>
    </location>
</feature>
<feature type="binding site" evidence="3">
    <location>
        <position position="58"/>
    </location>
    <ligand>
        <name>ATP</name>
        <dbReference type="ChEBI" id="CHEBI:30616"/>
    </ligand>
</feature>
<name>A0A6A6R9J5_9PEZI</name>
<dbReference type="InterPro" id="IPR000719">
    <property type="entry name" value="Prot_kinase_dom"/>
</dbReference>
<dbReference type="Proteomes" id="UP000799750">
    <property type="component" value="Unassembled WGS sequence"/>
</dbReference>
<dbReference type="InterPro" id="IPR017441">
    <property type="entry name" value="Protein_kinase_ATP_BS"/>
</dbReference>
<keyword evidence="4" id="KW-0723">Serine/threonine-protein kinase</keyword>
<dbReference type="OrthoDB" id="541276at2759"/>
<evidence type="ECO:0000313" key="7">
    <source>
        <dbReference type="EMBL" id="KAF2500470.1"/>
    </source>
</evidence>
<keyword evidence="7" id="KW-0418">Kinase</keyword>
<evidence type="ECO:0000256" key="2">
    <source>
        <dbReference type="ARBA" id="ARBA00022840"/>
    </source>
</evidence>